<keyword evidence="1" id="KW-0812">Transmembrane</keyword>
<feature type="transmembrane region" description="Helical" evidence="1">
    <location>
        <begin position="571"/>
        <end position="590"/>
    </location>
</feature>
<dbReference type="InterPro" id="IPR055706">
    <property type="entry name" value="Slg1/2_DUF7282"/>
</dbReference>
<sequence length="593" mass="63131">MSRIRYLLTLVVVLSVLTSGVTSAAGDRVEPASPETDADTRATVAAIGDSQAYSDVDEGDASISGGDITVTRGDEVTITVSHSDPATLTIGGEDYGFNVTVDLGGSGTSEVVLDTRRTTAADAGEFIEGGSATLHSKPLDEPMKPARYPLSVDIDGVERDVTILNVEARAEMSGESYRAPSSFEPTEHLGEGEDGDAAVDPLQEVMIAGTNVTRRDYAVAKFEESGLETALNPDNLTGTSASNGLKISVKQERGHPNENALEYVATESSRVTVLPNFADDEIYVVWNTRGLEVASRPDRNRYHATITLTAKSGFVEEETTLATTEFDLRASTMSLSPVNDSVHYPWDNETFAVEGRTNRVPGTPLEVRLRGYEANSFLELGNATVDSNGSFESSLNVSSVPRGTNATLWVYNHSSQTSQRIYLVAPDPEVTIADQTANGTTVTIERAEIPEGGFVYLEDADGESIGRSDYLEPGEYTNVTAELSTPLFESQPVRVEMRRAGEDQSYDPDADPYVYSGNDSVVNDTADVAFPQAPTETASPTATATPTPTATPYPVVTRTALAPSGASESSLPLSPAVAIVALLGVGAFLARRR</sequence>
<keyword evidence="1" id="KW-1133">Transmembrane helix</keyword>
<evidence type="ECO:0000259" key="2">
    <source>
        <dbReference type="Pfam" id="PF23951"/>
    </source>
</evidence>
<evidence type="ECO:0000313" key="4">
    <source>
        <dbReference type="Proteomes" id="UP001597085"/>
    </source>
</evidence>
<dbReference type="Pfam" id="PF23951">
    <property type="entry name" value="DUF7282"/>
    <property type="match status" value="1"/>
</dbReference>
<dbReference type="AlphaFoldDB" id="A0ABD6CKA3"/>
<dbReference type="RefSeq" id="WP_256421576.1">
    <property type="nucleotide sequence ID" value="NZ_JANHDI010000008.1"/>
</dbReference>
<organism evidence="3 4">
    <name type="scientific">Halobellus rarus</name>
    <dbReference type="NCBI Taxonomy" id="1126237"/>
    <lineage>
        <taxon>Archaea</taxon>
        <taxon>Methanobacteriati</taxon>
        <taxon>Methanobacteriota</taxon>
        <taxon>Stenosarchaea group</taxon>
        <taxon>Halobacteria</taxon>
        <taxon>Halobacteriales</taxon>
        <taxon>Haloferacaceae</taxon>
        <taxon>Halobellus</taxon>
    </lineage>
</organism>
<evidence type="ECO:0000256" key="1">
    <source>
        <dbReference type="SAM" id="Phobius"/>
    </source>
</evidence>
<dbReference type="Proteomes" id="UP001597085">
    <property type="component" value="Unassembled WGS sequence"/>
</dbReference>
<reference evidence="3 4" key="1">
    <citation type="journal article" date="2019" name="Int. J. Syst. Evol. Microbiol.">
        <title>The Global Catalogue of Microorganisms (GCM) 10K type strain sequencing project: providing services to taxonomists for standard genome sequencing and annotation.</title>
        <authorList>
            <consortium name="The Broad Institute Genomics Platform"/>
            <consortium name="The Broad Institute Genome Sequencing Center for Infectious Disease"/>
            <person name="Wu L."/>
            <person name="Ma J."/>
        </authorList>
    </citation>
    <scope>NUCLEOTIDE SEQUENCE [LARGE SCALE GENOMIC DNA]</scope>
    <source>
        <strain evidence="3 4">CGMCC 1.12121</strain>
    </source>
</reference>
<accession>A0ABD6CKA3</accession>
<protein>
    <submittedName>
        <fullName evidence="3">BGTF surface domain-containing protein</fullName>
    </submittedName>
</protein>
<comment type="caution">
    <text evidence="3">The sequence shown here is derived from an EMBL/GenBank/DDBJ whole genome shotgun (WGS) entry which is preliminary data.</text>
</comment>
<gene>
    <name evidence="3" type="ORF">ACFSBX_01025</name>
</gene>
<keyword evidence="1" id="KW-0472">Membrane</keyword>
<dbReference type="NCBIfam" id="NF045517">
    <property type="entry name" value="halo_surf_dom"/>
    <property type="match status" value="1"/>
</dbReference>
<dbReference type="EMBL" id="JBHUDK010000002">
    <property type="protein sequence ID" value="MFD1597547.1"/>
    <property type="molecule type" value="Genomic_DNA"/>
</dbReference>
<name>A0ABD6CKA3_9EURY</name>
<keyword evidence="4" id="KW-1185">Reference proteome</keyword>
<proteinExistence type="predicted"/>
<feature type="domain" description="DUF7282" evidence="2">
    <location>
        <begin position="429"/>
        <end position="528"/>
    </location>
</feature>
<evidence type="ECO:0000313" key="3">
    <source>
        <dbReference type="EMBL" id="MFD1597547.1"/>
    </source>
</evidence>